<reference evidence="2 3" key="1">
    <citation type="submission" date="2019-01" db="EMBL/GenBank/DDBJ databases">
        <title>Sequencing the genomes of 1000 actinobacteria strains.</title>
        <authorList>
            <person name="Klenk H.-P."/>
        </authorList>
    </citation>
    <scope>NUCLEOTIDE SEQUENCE [LARGE SCALE GENOMIC DNA]</scope>
    <source>
        <strain evidence="2 3">DSM 43925</strain>
    </source>
</reference>
<dbReference type="InterPro" id="IPR015943">
    <property type="entry name" value="WD40/YVTN_repeat-like_dom_sf"/>
</dbReference>
<protein>
    <recommendedName>
        <fullName evidence="4">Ig-like domain-containing protein</fullName>
    </recommendedName>
</protein>
<dbReference type="InterPro" id="IPR011044">
    <property type="entry name" value="Quino_amine_DH_bsu"/>
</dbReference>
<evidence type="ECO:0000313" key="3">
    <source>
        <dbReference type="Proteomes" id="UP000284824"/>
    </source>
</evidence>
<dbReference type="RefSeq" id="WP_164903799.1">
    <property type="nucleotide sequence ID" value="NZ_SAUN01000001.1"/>
</dbReference>
<name>A0A438MAQ1_9ACTN</name>
<accession>A0A438MAQ1</accession>
<sequence length="560" mass="57946">MRPSTSARAPLSCRLVAWAGTLLLTAALLVTQAPTAATAAAAATVTELGVAADRGGDVVGHSGKIFVAADDRIVVTKSDGALIDTISGLSGAVALSVADNGRKVYAALRDSHEVIEIDIATLAITKRIDLTAYPCPSTLAQSYERLWVGYGCGQAGEGGVVALELWRPTPTLVPVGPGTTQPPLVAVAGSTLVAGEPGADPASIRVYDVSTTPATPRGEIRADTSLRDLALADYGSAALSALADTHRFDAWDTTTNAKTRAYDSGELSEHGLPTAVAASPNGAYVVGGWNSSAGDAAELVVYDATSAEVIYTAAHQGKVVVAGSIEFYGTLTFAVLKEPGTGRMHLWRLPPSPYHSSTLTLTAPSKVTALKQSTLSGRLTLSSGLPPGVQTLELYRWLPDGTSRPFQEITTAADGTYQFTDAPPSTGAFKYQVYWPGNSWFWGSGSSVTVTVARYQPTITATGPATGNVGERLEFSGTFGADGITFPRTIITVSRKVVSPDGTGTSTGLVKLTPAADGSFSFSDTPTTAGEHTYTVNLLGNSTIEPASTTHVVTVLQPPA</sequence>
<gene>
    <name evidence="2" type="ORF">EDD27_5399</name>
</gene>
<dbReference type="AlphaFoldDB" id="A0A438MAQ1"/>
<evidence type="ECO:0000256" key="1">
    <source>
        <dbReference type="SAM" id="SignalP"/>
    </source>
</evidence>
<evidence type="ECO:0000313" key="2">
    <source>
        <dbReference type="EMBL" id="RVX42741.1"/>
    </source>
</evidence>
<keyword evidence="3" id="KW-1185">Reference proteome</keyword>
<keyword evidence="1" id="KW-0732">Signal</keyword>
<dbReference type="SUPFAM" id="SSF50969">
    <property type="entry name" value="YVTN repeat-like/Quinoprotein amine dehydrogenase"/>
    <property type="match status" value="1"/>
</dbReference>
<proteinExistence type="predicted"/>
<dbReference type="Proteomes" id="UP000284824">
    <property type="component" value="Unassembled WGS sequence"/>
</dbReference>
<dbReference type="Gene3D" id="2.130.10.10">
    <property type="entry name" value="YVTN repeat-like/Quinoprotein amine dehydrogenase"/>
    <property type="match status" value="2"/>
</dbReference>
<feature type="chain" id="PRO_5039187332" description="Ig-like domain-containing protein" evidence="1">
    <location>
        <begin position="20"/>
        <end position="560"/>
    </location>
</feature>
<organism evidence="2 3">
    <name type="scientific">Nonomuraea polychroma</name>
    <dbReference type="NCBI Taxonomy" id="46176"/>
    <lineage>
        <taxon>Bacteria</taxon>
        <taxon>Bacillati</taxon>
        <taxon>Actinomycetota</taxon>
        <taxon>Actinomycetes</taxon>
        <taxon>Streptosporangiales</taxon>
        <taxon>Streptosporangiaceae</taxon>
        <taxon>Nonomuraea</taxon>
    </lineage>
</organism>
<dbReference type="EMBL" id="SAUN01000001">
    <property type="protein sequence ID" value="RVX42741.1"/>
    <property type="molecule type" value="Genomic_DNA"/>
</dbReference>
<evidence type="ECO:0008006" key="4">
    <source>
        <dbReference type="Google" id="ProtNLM"/>
    </source>
</evidence>
<comment type="caution">
    <text evidence="2">The sequence shown here is derived from an EMBL/GenBank/DDBJ whole genome shotgun (WGS) entry which is preliminary data.</text>
</comment>
<feature type="signal peptide" evidence="1">
    <location>
        <begin position="1"/>
        <end position="19"/>
    </location>
</feature>